<evidence type="ECO:0000256" key="5">
    <source>
        <dbReference type="ARBA" id="ARBA00022694"/>
    </source>
</evidence>
<reference evidence="15 16" key="1">
    <citation type="submission" date="2016-10" db="EMBL/GenBank/DDBJ databases">
        <authorList>
            <person name="de Groot N.N."/>
        </authorList>
    </citation>
    <scope>NUCLEOTIDE SEQUENCE [LARGE SCALE GENOMIC DNA]</scope>
    <source>
        <strain evidence="15 16">IBRC-M 10445</strain>
    </source>
</reference>
<accession>A0A1I3S761</accession>
<comment type="similarity">
    <text evidence="11">Belongs to the dus family.</text>
</comment>
<feature type="site" description="Interacts with tRNA; defines subfamily-specific binding signature" evidence="10">
    <location>
        <position position="301"/>
    </location>
</feature>
<keyword evidence="8 10" id="KW-0560">Oxidoreductase</keyword>
<proteinExistence type="inferred from homology"/>
<dbReference type="PANTHER" id="PTHR42907:SF1">
    <property type="entry name" value="FMN-LINKED OXIDOREDUCTASES SUPERFAMILY PROTEIN"/>
    <property type="match status" value="1"/>
</dbReference>
<dbReference type="InterPro" id="IPR001269">
    <property type="entry name" value="DUS_fam"/>
</dbReference>
<feature type="domain" description="DUS-like FMN-binding" evidence="14">
    <location>
        <begin position="17"/>
        <end position="320"/>
    </location>
</feature>
<feature type="site" description="Interacts with tRNA" evidence="10">
    <location>
        <position position="99"/>
    </location>
</feature>
<evidence type="ECO:0000256" key="4">
    <source>
        <dbReference type="ARBA" id="ARBA00022643"/>
    </source>
</evidence>
<comment type="function">
    <text evidence="9 10">Catalyzes the synthesis of 5,6-dihydrouridine (D), a modified base found in the D-loop of most tRNAs, via the reduction of the C5-C6 double bond in target uridines. Specifically modifies U20 and U20a in tRNAs.</text>
</comment>
<dbReference type="EC" id="1.3.1.91" evidence="10"/>
<dbReference type="Gene3D" id="3.20.20.70">
    <property type="entry name" value="Aldolase class I"/>
    <property type="match status" value="1"/>
</dbReference>
<dbReference type="RefSeq" id="WP_091702379.1">
    <property type="nucleotide sequence ID" value="NZ_BMYN01000003.1"/>
</dbReference>
<dbReference type="FunFam" id="3.20.20.70:FF:000083">
    <property type="entry name" value="tRNA-dihydrouridine(20/20a) synthase"/>
    <property type="match status" value="1"/>
</dbReference>
<dbReference type="PROSITE" id="PS01136">
    <property type="entry name" value="UPF0034"/>
    <property type="match status" value="1"/>
</dbReference>
<evidence type="ECO:0000256" key="9">
    <source>
        <dbReference type="ARBA" id="ARBA00058013"/>
    </source>
</evidence>
<feature type="binding site" evidence="10 13">
    <location>
        <position position="72"/>
    </location>
    <ligand>
        <name>FMN</name>
        <dbReference type="ChEBI" id="CHEBI:58210"/>
    </ligand>
</feature>
<dbReference type="AlphaFoldDB" id="A0A1I3S761"/>
<dbReference type="HAMAP" id="MF_02041">
    <property type="entry name" value="DusA_subfam"/>
    <property type="match status" value="1"/>
</dbReference>
<feature type="active site" description="Proton donor" evidence="10 12">
    <location>
        <position position="102"/>
    </location>
</feature>
<dbReference type="PIRSF" id="PIRSF006621">
    <property type="entry name" value="Dus"/>
    <property type="match status" value="1"/>
</dbReference>
<feature type="site" description="Interacts with tRNA" evidence="10">
    <location>
        <position position="188"/>
    </location>
</feature>
<comment type="catalytic activity">
    <reaction evidence="10">
        <text>5,6-dihydrouridine(20a) in tRNA + NADP(+) = uridine(20a) in tRNA + NADPH + H(+)</text>
        <dbReference type="Rhea" id="RHEA:53344"/>
        <dbReference type="Rhea" id="RHEA-COMP:13535"/>
        <dbReference type="Rhea" id="RHEA-COMP:13536"/>
        <dbReference type="ChEBI" id="CHEBI:15378"/>
        <dbReference type="ChEBI" id="CHEBI:57783"/>
        <dbReference type="ChEBI" id="CHEBI:58349"/>
        <dbReference type="ChEBI" id="CHEBI:65315"/>
        <dbReference type="ChEBI" id="CHEBI:74443"/>
    </reaction>
</comment>
<dbReference type="Proteomes" id="UP000199445">
    <property type="component" value="Unassembled WGS sequence"/>
</dbReference>
<dbReference type="EMBL" id="FOSC01000003">
    <property type="protein sequence ID" value="SFJ54220.1"/>
    <property type="molecule type" value="Genomic_DNA"/>
</dbReference>
<evidence type="ECO:0000256" key="11">
    <source>
        <dbReference type="PIRNR" id="PIRNR006621"/>
    </source>
</evidence>
<dbReference type="Pfam" id="PF01207">
    <property type="entry name" value="Dus"/>
    <property type="match status" value="1"/>
</dbReference>
<dbReference type="GO" id="GO:0102264">
    <property type="term" value="F:tRNA-dihydrouridine20 synthase activity"/>
    <property type="evidence" value="ECO:0007669"/>
    <property type="project" value="UniProtKB-EC"/>
</dbReference>
<feature type="binding site" evidence="10 13">
    <location>
        <position position="141"/>
    </location>
    <ligand>
        <name>FMN</name>
        <dbReference type="ChEBI" id="CHEBI:58210"/>
    </ligand>
</feature>
<dbReference type="InterPro" id="IPR035587">
    <property type="entry name" value="DUS-like_FMN-bd"/>
</dbReference>
<evidence type="ECO:0000256" key="7">
    <source>
        <dbReference type="ARBA" id="ARBA00022884"/>
    </source>
</evidence>
<dbReference type="GO" id="GO:0010181">
    <property type="term" value="F:FMN binding"/>
    <property type="evidence" value="ECO:0007669"/>
    <property type="project" value="UniProtKB-UniRule"/>
</dbReference>
<comment type="catalytic activity">
    <reaction evidence="10">
        <text>5,6-dihydrouridine(20a) in tRNA + NAD(+) = uridine(20a) in tRNA + NADH + H(+)</text>
        <dbReference type="Rhea" id="RHEA:53348"/>
        <dbReference type="Rhea" id="RHEA-COMP:13535"/>
        <dbReference type="Rhea" id="RHEA-COMP:13536"/>
        <dbReference type="ChEBI" id="CHEBI:15378"/>
        <dbReference type="ChEBI" id="CHEBI:57540"/>
        <dbReference type="ChEBI" id="CHEBI:57945"/>
        <dbReference type="ChEBI" id="CHEBI:65315"/>
        <dbReference type="ChEBI" id="CHEBI:74443"/>
    </reaction>
</comment>
<keyword evidence="16" id="KW-1185">Reference proteome</keyword>
<dbReference type="InterPro" id="IPR018517">
    <property type="entry name" value="tRNA_hU_synthase_CS"/>
</dbReference>
<dbReference type="Gene3D" id="1.20.120.1460">
    <property type="match status" value="1"/>
</dbReference>
<organism evidence="15 16">
    <name type="scientific">Marinobacter persicus</name>
    <dbReference type="NCBI Taxonomy" id="930118"/>
    <lineage>
        <taxon>Bacteria</taxon>
        <taxon>Pseudomonadati</taxon>
        <taxon>Pseudomonadota</taxon>
        <taxon>Gammaproteobacteria</taxon>
        <taxon>Pseudomonadales</taxon>
        <taxon>Marinobacteraceae</taxon>
        <taxon>Marinobacter</taxon>
    </lineage>
</organism>
<dbReference type="CDD" id="cd02801">
    <property type="entry name" value="DUS_like_FMN"/>
    <property type="match status" value="1"/>
</dbReference>
<evidence type="ECO:0000256" key="13">
    <source>
        <dbReference type="PIRSR" id="PIRSR006621-2"/>
    </source>
</evidence>
<feature type="binding site" evidence="10 13">
    <location>
        <begin position="19"/>
        <end position="21"/>
    </location>
    <ligand>
        <name>FMN</name>
        <dbReference type="ChEBI" id="CHEBI:58210"/>
    </ligand>
</feature>
<dbReference type="OrthoDB" id="9783413at2"/>
<comment type="similarity">
    <text evidence="10">Belongs to the Dus family. DusA subfamily.</text>
</comment>
<dbReference type="SUPFAM" id="SSF51395">
    <property type="entry name" value="FMN-linked oxidoreductases"/>
    <property type="match status" value="1"/>
</dbReference>
<feature type="binding site" evidence="10 13">
    <location>
        <begin position="213"/>
        <end position="215"/>
    </location>
    <ligand>
        <name>FMN</name>
        <dbReference type="ChEBI" id="CHEBI:58210"/>
    </ligand>
</feature>
<dbReference type="GO" id="GO:0000049">
    <property type="term" value="F:tRNA binding"/>
    <property type="evidence" value="ECO:0007669"/>
    <property type="project" value="UniProtKB-UniRule"/>
</dbReference>
<keyword evidence="3 10" id="KW-0285">Flavoprotein</keyword>
<evidence type="ECO:0000256" key="8">
    <source>
        <dbReference type="ARBA" id="ARBA00023002"/>
    </source>
</evidence>
<dbReference type="GO" id="GO:0050660">
    <property type="term" value="F:flavin adenine dinucleotide binding"/>
    <property type="evidence" value="ECO:0007669"/>
    <property type="project" value="InterPro"/>
</dbReference>
<evidence type="ECO:0000256" key="10">
    <source>
        <dbReference type="HAMAP-Rule" id="MF_02041"/>
    </source>
</evidence>
<keyword evidence="13" id="KW-0547">Nucleotide-binding</keyword>
<gene>
    <name evidence="10" type="primary">dusA</name>
    <name evidence="15" type="ORF">SAMN05216429_103222</name>
</gene>
<dbReference type="NCBIfam" id="TIGR00742">
    <property type="entry name" value="yjbN"/>
    <property type="match status" value="1"/>
</dbReference>
<dbReference type="InterPro" id="IPR013785">
    <property type="entry name" value="Aldolase_TIM"/>
</dbReference>
<feature type="site" description="Interacts with tRNA; defines subfamily-specific binding signature" evidence="10">
    <location>
        <position position="185"/>
    </location>
</feature>
<dbReference type="NCBIfam" id="NF008774">
    <property type="entry name" value="PRK11815.1"/>
    <property type="match status" value="1"/>
</dbReference>
<keyword evidence="2 10" id="KW-0820">tRNA-binding</keyword>
<evidence type="ECO:0000256" key="1">
    <source>
        <dbReference type="ARBA" id="ARBA00001917"/>
    </source>
</evidence>
<sequence length="331" mass="37181">MQENSPAPAALSRKFSVAPMMDWTTPHFRYLARILSRHTLLYTEMVTTGALIHGDTQRFLRYHESEHPLALQLGGSDPAELAHCAKLAEQFGFDEVNLNVGCPSDRVQNNMIGACLMAYPDKVAEGVAAMKAATDLPVTAKHRIGIDGRESWDELCEFIEKVAAAGCETFIVHARIAVLEGLSPKENRDIPPLKYEWVYRLKEKYPHLEIIINGGIKTFDECHQHLQHTDGVMLGREAYHNPWLLASVDTEFFGEPPTVASRHEALRAMLPFIQQELERGVYLTHMSRHVMGLFHGMPGGRQFRRHISENAHKPGSGLEVIEDALAKVRES</sequence>
<dbReference type="PANTHER" id="PTHR42907">
    <property type="entry name" value="FMN-LINKED OXIDOREDUCTASES SUPERFAMILY PROTEIN"/>
    <property type="match status" value="1"/>
</dbReference>
<evidence type="ECO:0000256" key="3">
    <source>
        <dbReference type="ARBA" id="ARBA00022630"/>
    </source>
</evidence>
<feature type="site" description="Interacts with tRNA; defines subfamily-specific binding signature" evidence="10">
    <location>
        <position position="304"/>
    </location>
</feature>
<evidence type="ECO:0000256" key="2">
    <source>
        <dbReference type="ARBA" id="ARBA00022555"/>
    </source>
</evidence>
<dbReference type="InterPro" id="IPR004653">
    <property type="entry name" value="DusA"/>
</dbReference>
<keyword evidence="6 10" id="KW-0521">NADP</keyword>
<comment type="cofactor">
    <cofactor evidence="1 10 11 13">
        <name>FMN</name>
        <dbReference type="ChEBI" id="CHEBI:58210"/>
    </cofactor>
</comment>
<name>A0A1I3S761_9GAMM</name>
<keyword evidence="7 10" id="KW-0694">RNA-binding</keyword>
<comment type="catalytic activity">
    <reaction evidence="10">
        <text>5,6-dihydrouridine(20) in tRNA + NADP(+) = uridine(20) in tRNA + NADPH + H(+)</text>
        <dbReference type="Rhea" id="RHEA:53336"/>
        <dbReference type="Rhea" id="RHEA-COMP:13533"/>
        <dbReference type="Rhea" id="RHEA-COMP:13534"/>
        <dbReference type="ChEBI" id="CHEBI:15378"/>
        <dbReference type="ChEBI" id="CHEBI:57783"/>
        <dbReference type="ChEBI" id="CHEBI:58349"/>
        <dbReference type="ChEBI" id="CHEBI:65315"/>
        <dbReference type="ChEBI" id="CHEBI:74443"/>
        <dbReference type="EC" id="1.3.1.91"/>
    </reaction>
</comment>
<feature type="binding site" evidence="10 13">
    <location>
        <begin position="235"/>
        <end position="236"/>
    </location>
    <ligand>
        <name>FMN</name>
        <dbReference type="ChEBI" id="CHEBI:58210"/>
    </ligand>
</feature>
<evidence type="ECO:0000313" key="15">
    <source>
        <dbReference type="EMBL" id="SFJ54220.1"/>
    </source>
</evidence>
<evidence type="ECO:0000259" key="14">
    <source>
        <dbReference type="Pfam" id="PF01207"/>
    </source>
</evidence>
<feature type="binding site" evidence="10 13">
    <location>
        <position position="173"/>
    </location>
    <ligand>
        <name>FMN</name>
        <dbReference type="ChEBI" id="CHEBI:58210"/>
    </ligand>
</feature>
<keyword evidence="4 10" id="KW-0288">FMN</keyword>
<comment type="catalytic activity">
    <reaction evidence="10">
        <text>5,6-dihydrouridine(20) in tRNA + NAD(+) = uridine(20) in tRNA + NADH + H(+)</text>
        <dbReference type="Rhea" id="RHEA:53340"/>
        <dbReference type="Rhea" id="RHEA-COMP:13533"/>
        <dbReference type="Rhea" id="RHEA-COMP:13534"/>
        <dbReference type="ChEBI" id="CHEBI:15378"/>
        <dbReference type="ChEBI" id="CHEBI:57540"/>
        <dbReference type="ChEBI" id="CHEBI:57945"/>
        <dbReference type="ChEBI" id="CHEBI:65315"/>
        <dbReference type="ChEBI" id="CHEBI:74443"/>
        <dbReference type="EC" id="1.3.1.91"/>
    </reaction>
</comment>
<keyword evidence="5 10" id="KW-0819">tRNA processing</keyword>
<evidence type="ECO:0000256" key="6">
    <source>
        <dbReference type="ARBA" id="ARBA00022857"/>
    </source>
</evidence>
<dbReference type="GO" id="GO:0102266">
    <property type="term" value="F:tRNA-dihydrouridine20a synthase activity"/>
    <property type="evidence" value="ECO:0007669"/>
    <property type="project" value="RHEA"/>
</dbReference>
<evidence type="ECO:0000256" key="12">
    <source>
        <dbReference type="PIRSR" id="PIRSR006621-1"/>
    </source>
</evidence>
<evidence type="ECO:0000313" key="16">
    <source>
        <dbReference type="Proteomes" id="UP000199445"/>
    </source>
</evidence>
<protein>
    <recommendedName>
        <fullName evidence="10">tRNA-dihydrouridine(20/20a) synthase</fullName>
        <ecNumber evidence="10">1.3.1.91</ecNumber>
    </recommendedName>
    <alternativeName>
        <fullName evidence="10">U20-specific dihydrouridine synthase</fullName>
        <shortName evidence="10">U20-specific Dus</shortName>
    </alternativeName>
    <alternativeName>
        <fullName evidence="10">tRNA-dihydrouridine synthase A</fullName>
    </alternativeName>
</protein>